<evidence type="ECO:0000313" key="1">
    <source>
        <dbReference type="EMBL" id="SEN27601.1"/>
    </source>
</evidence>
<dbReference type="EMBL" id="FOBB01000009">
    <property type="protein sequence ID" value="SEN27601.1"/>
    <property type="molecule type" value="Genomic_DNA"/>
</dbReference>
<dbReference type="RefSeq" id="WP_089919243.1">
    <property type="nucleotide sequence ID" value="NZ_FOBB01000009.1"/>
</dbReference>
<dbReference type="AlphaFoldDB" id="A0A1H8F6R7"/>
<keyword evidence="2" id="KW-1185">Reference proteome</keyword>
<reference evidence="1 2" key="1">
    <citation type="submission" date="2016-10" db="EMBL/GenBank/DDBJ databases">
        <authorList>
            <person name="de Groot N.N."/>
        </authorList>
    </citation>
    <scope>NUCLEOTIDE SEQUENCE [LARGE SCALE GENOMIC DNA]</scope>
    <source>
        <strain evidence="1 2">DSM 21039</strain>
    </source>
</reference>
<organism evidence="1 2">
    <name type="scientific">Chitinophaga rupis</name>
    <dbReference type="NCBI Taxonomy" id="573321"/>
    <lineage>
        <taxon>Bacteria</taxon>
        <taxon>Pseudomonadati</taxon>
        <taxon>Bacteroidota</taxon>
        <taxon>Chitinophagia</taxon>
        <taxon>Chitinophagales</taxon>
        <taxon>Chitinophagaceae</taxon>
        <taxon>Chitinophaga</taxon>
    </lineage>
</organism>
<dbReference type="Proteomes" id="UP000198984">
    <property type="component" value="Unassembled WGS sequence"/>
</dbReference>
<protein>
    <submittedName>
        <fullName evidence="1">Uncharacterized protein</fullName>
    </submittedName>
</protein>
<evidence type="ECO:0000313" key="2">
    <source>
        <dbReference type="Proteomes" id="UP000198984"/>
    </source>
</evidence>
<sequence>MFEQHFLAYILYSTLVEFRAQGMETDDKPLYWKSHLLHNVPFKLFDGSNAKEEYERFMKDVETFKLDKWIEAKKTDFYISFPEFLPDNPIG</sequence>
<dbReference type="OrthoDB" id="676830at2"/>
<gene>
    <name evidence="1" type="ORF">SAMN04488505_109125</name>
</gene>
<accession>A0A1H8F6R7</accession>
<proteinExistence type="predicted"/>
<name>A0A1H8F6R7_9BACT</name>